<protein>
    <submittedName>
        <fullName evidence="2">Uncharacterized protein</fullName>
    </submittedName>
</protein>
<proteinExistence type="predicted"/>
<keyword evidence="1" id="KW-0812">Transmembrane</keyword>
<evidence type="ECO:0000313" key="2">
    <source>
        <dbReference type="EMBL" id="RPA96509.1"/>
    </source>
</evidence>
<dbReference type="AlphaFoldDB" id="A0A3N4JE20"/>
<evidence type="ECO:0000256" key="1">
    <source>
        <dbReference type="SAM" id="Phobius"/>
    </source>
</evidence>
<sequence length="118" mass="13853">MVDVVLVLLWVWACSGVGVYLTALWLYHTKQIPSGGFFFFFFWGGGCVFSVVYSADSNRYTVQWSWMGAFLSEFRVLREVLLPVFDYHTSRTHLYMGEGEEKKNRKVRCGQKQLYNWL</sequence>
<organism evidence="2 3">
    <name type="scientific">Choiromyces venosus 120613-1</name>
    <dbReference type="NCBI Taxonomy" id="1336337"/>
    <lineage>
        <taxon>Eukaryota</taxon>
        <taxon>Fungi</taxon>
        <taxon>Dikarya</taxon>
        <taxon>Ascomycota</taxon>
        <taxon>Pezizomycotina</taxon>
        <taxon>Pezizomycetes</taxon>
        <taxon>Pezizales</taxon>
        <taxon>Tuberaceae</taxon>
        <taxon>Choiromyces</taxon>
    </lineage>
</organism>
<gene>
    <name evidence="2" type="ORF">L873DRAFT_1232640</name>
</gene>
<feature type="transmembrane region" description="Helical" evidence="1">
    <location>
        <begin position="34"/>
        <end position="53"/>
    </location>
</feature>
<dbReference type="EMBL" id="ML120414">
    <property type="protein sequence ID" value="RPA96509.1"/>
    <property type="molecule type" value="Genomic_DNA"/>
</dbReference>
<accession>A0A3N4JE20</accession>
<keyword evidence="1" id="KW-0472">Membrane</keyword>
<reference evidence="2 3" key="1">
    <citation type="journal article" date="2018" name="Nat. Ecol. Evol.">
        <title>Pezizomycetes genomes reveal the molecular basis of ectomycorrhizal truffle lifestyle.</title>
        <authorList>
            <person name="Murat C."/>
            <person name="Payen T."/>
            <person name="Noel B."/>
            <person name="Kuo A."/>
            <person name="Morin E."/>
            <person name="Chen J."/>
            <person name="Kohler A."/>
            <person name="Krizsan K."/>
            <person name="Balestrini R."/>
            <person name="Da Silva C."/>
            <person name="Montanini B."/>
            <person name="Hainaut M."/>
            <person name="Levati E."/>
            <person name="Barry K.W."/>
            <person name="Belfiori B."/>
            <person name="Cichocki N."/>
            <person name="Clum A."/>
            <person name="Dockter R.B."/>
            <person name="Fauchery L."/>
            <person name="Guy J."/>
            <person name="Iotti M."/>
            <person name="Le Tacon F."/>
            <person name="Lindquist E.A."/>
            <person name="Lipzen A."/>
            <person name="Malagnac F."/>
            <person name="Mello A."/>
            <person name="Molinier V."/>
            <person name="Miyauchi S."/>
            <person name="Poulain J."/>
            <person name="Riccioni C."/>
            <person name="Rubini A."/>
            <person name="Sitrit Y."/>
            <person name="Splivallo R."/>
            <person name="Traeger S."/>
            <person name="Wang M."/>
            <person name="Zifcakova L."/>
            <person name="Wipf D."/>
            <person name="Zambonelli A."/>
            <person name="Paolocci F."/>
            <person name="Nowrousian M."/>
            <person name="Ottonello S."/>
            <person name="Baldrian P."/>
            <person name="Spatafora J.W."/>
            <person name="Henrissat B."/>
            <person name="Nagy L.G."/>
            <person name="Aury J.M."/>
            <person name="Wincker P."/>
            <person name="Grigoriev I.V."/>
            <person name="Bonfante P."/>
            <person name="Martin F.M."/>
        </authorList>
    </citation>
    <scope>NUCLEOTIDE SEQUENCE [LARGE SCALE GENOMIC DNA]</scope>
    <source>
        <strain evidence="2 3">120613-1</strain>
    </source>
</reference>
<keyword evidence="3" id="KW-1185">Reference proteome</keyword>
<name>A0A3N4JE20_9PEZI</name>
<evidence type="ECO:0000313" key="3">
    <source>
        <dbReference type="Proteomes" id="UP000276215"/>
    </source>
</evidence>
<keyword evidence="1" id="KW-1133">Transmembrane helix</keyword>
<dbReference type="Proteomes" id="UP000276215">
    <property type="component" value="Unassembled WGS sequence"/>
</dbReference>
<feature type="transmembrane region" description="Helical" evidence="1">
    <location>
        <begin position="6"/>
        <end position="27"/>
    </location>
</feature>